<feature type="region of interest" description="Disordered" evidence="1">
    <location>
        <begin position="95"/>
        <end position="173"/>
    </location>
</feature>
<dbReference type="VEuPathDB" id="TriTrypDB:LpyrH10_12_0170"/>
<feature type="compositionally biased region" description="Basic and acidic residues" evidence="1">
    <location>
        <begin position="95"/>
        <end position="107"/>
    </location>
</feature>
<dbReference type="AlphaFoldDB" id="A0A0M9FYS4"/>
<evidence type="ECO:0000256" key="2">
    <source>
        <dbReference type="SAM" id="Phobius"/>
    </source>
</evidence>
<dbReference type="RefSeq" id="XP_015657145.1">
    <property type="nucleotide sequence ID" value="XM_015804011.1"/>
</dbReference>
<name>A0A0M9FYS4_LEPPY</name>
<dbReference type="EMBL" id="LGTL01000012">
    <property type="protein sequence ID" value="KPA78707.1"/>
    <property type="molecule type" value="Genomic_DNA"/>
</dbReference>
<dbReference type="Proteomes" id="UP000037923">
    <property type="component" value="Unassembled WGS sequence"/>
</dbReference>
<organism evidence="3 4">
    <name type="scientific">Leptomonas pyrrhocoris</name>
    <name type="common">Firebug parasite</name>
    <dbReference type="NCBI Taxonomy" id="157538"/>
    <lineage>
        <taxon>Eukaryota</taxon>
        <taxon>Discoba</taxon>
        <taxon>Euglenozoa</taxon>
        <taxon>Kinetoplastea</taxon>
        <taxon>Metakinetoplastina</taxon>
        <taxon>Trypanosomatida</taxon>
        <taxon>Trypanosomatidae</taxon>
        <taxon>Leishmaniinae</taxon>
        <taxon>Leptomonas</taxon>
    </lineage>
</organism>
<evidence type="ECO:0000313" key="3">
    <source>
        <dbReference type="EMBL" id="KPA78707.1"/>
    </source>
</evidence>
<proteinExistence type="predicted"/>
<feature type="compositionally biased region" description="Acidic residues" evidence="1">
    <location>
        <begin position="160"/>
        <end position="173"/>
    </location>
</feature>
<dbReference type="EMBL" id="LGTL01000012">
    <property type="protein sequence ID" value="KPA78706.1"/>
    <property type="molecule type" value="Genomic_DNA"/>
</dbReference>
<gene>
    <name evidence="3" type="ORF">ABB37_05839</name>
</gene>
<keyword evidence="4" id="KW-1185">Reference proteome</keyword>
<comment type="caution">
    <text evidence="3">The sequence shown here is derived from an EMBL/GenBank/DDBJ whole genome shotgun (WGS) entry which is preliminary data.</text>
</comment>
<feature type="transmembrane region" description="Helical" evidence="2">
    <location>
        <begin position="12"/>
        <end position="33"/>
    </location>
</feature>
<evidence type="ECO:0000313" key="4">
    <source>
        <dbReference type="Proteomes" id="UP000037923"/>
    </source>
</evidence>
<keyword evidence="2" id="KW-0472">Membrane</keyword>
<accession>A0A0M9FYS4</accession>
<dbReference type="RefSeq" id="XP_015657146.1">
    <property type="nucleotide sequence ID" value="XM_015804012.1"/>
</dbReference>
<dbReference type="OMA" id="EKRIFVM"/>
<keyword evidence="2" id="KW-1133">Transmembrane helix</keyword>
<dbReference type="GeneID" id="26906129"/>
<keyword evidence="2" id="KW-0812">Transmembrane</keyword>
<protein>
    <submittedName>
        <fullName evidence="3">Uncharacterized protein</fullName>
    </submittedName>
</protein>
<reference evidence="3 4" key="1">
    <citation type="submission" date="2015-07" db="EMBL/GenBank/DDBJ databases">
        <title>High-quality genome of monoxenous trypanosomatid Leptomonas pyrrhocoris.</title>
        <authorList>
            <person name="Flegontov P."/>
            <person name="Butenko A."/>
            <person name="Firsov S."/>
            <person name="Vlcek C."/>
            <person name="Logacheva M.D."/>
            <person name="Field M."/>
            <person name="Filatov D."/>
            <person name="Flegontova O."/>
            <person name="Gerasimov E."/>
            <person name="Jackson A.P."/>
            <person name="Kelly S."/>
            <person name="Opperdoes F."/>
            <person name="O'Reilly A."/>
            <person name="Votypka J."/>
            <person name="Yurchenko V."/>
            <person name="Lukes J."/>
        </authorList>
    </citation>
    <scope>NUCLEOTIDE SEQUENCE [LARGE SCALE GENOMIC DNA]</scope>
    <source>
        <strain evidence="3">H10</strain>
    </source>
</reference>
<evidence type="ECO:0000256" key="1">
    <source>
        <dbReference type="SAM" id="MobiDB-lite"/>
    </source>
</evidence>
<sequence>MTSHLTTSVDFYLLLVPVFFGFVLAFVGGLGIYQCTTLSRVTRTYRKRNRVLESRLSHSLAYGGARDVNAVYDTLRDWGYEDLCSAAAEIVRDGKDDRKRKGFRDVRNTANGGNEDRHGGSSRRASHRQPTTEQQQQQQQQLNSGSQSPSFILDEVSMLDSDEEESNESETFF</sequence>